<evidence type="ECO:0000313" key="2">
    <source>
        <dbReference type="Proteomes" id="UP000009222"/>
    </source>
</evidence>
<dbReference type="HOGENOM" id="CLU_3206526_0_0_12"/>
<dbReference type="Proteomes" id="UP000009222">
    <property type="component" value="Chromosome"/>
</dbReference>
<organism evidence="1 2">
    <name type="scientific">Leadbettera azotonutricia (strain ATCC BAA-888 / DSM 13862 / ZAS-9)</name>
    <name type="common">Treponema azotonutricium</name>
    <dbReference type="NCBI Taxonomy" id="545695"/>
    <lineage>
        <taxon>Bacteria</taxon>
        <taxon>Pseudomonadati</taxon>
        <taxon>Spirochaetota</taxon>
        <taxon>Spirochaetia</taxon>
        <taxon>Spirochaetales</taxon>
        <taxon>Breznakiellaceae</taxon>
        <taxon>Leadbettera</taxon>
    </lineage>
</organism>
<dbReference type="KEGG" id="taz:TREAZ_2189"/>
<gene>
    <name evidence="1" type="ordered locus">TREAZ_2189</name>
</gene>
<dbReference type="InParanoid" id="F5Y8R6"/>
<evidence type="ECO:0000313" key="1">
    <source>
        <dbReference type="EMBL" id="AEF81665.1"/>
    </source>
</evidence>
<dbReference type="AlphaFoldDB" id="F5Y8R6"/>
<accession>F5Y8R6</accession>
<sequence length="45" mass="5209">MSIRPKLRIKKAFFIITLFDVSIGNISLCLEKFNPDIKIQAFLLI</sequence>
<reference evidence="2" key="1">
    <citation type="submission" date="2009-12" db="EMBL/GenBank/DDBJ databases">
        <title>Complete sequence of Treponema azotonutricium strain ZAS-9.</title>
        <authorList>
            <person name="Tetu S.G."/>
            <person name="Matson E."/>
            <person name="Ren Q."/>
            <person name="Seshadri R."/>
            <person name="Elbourne L."/>
            <person name="Hassan K.A."/>
            <person name="Durkin A."/>
            <person name="Radune D."/>
            <person name="Mohamoud Y."/>
            <person name="Shay R."/>
            <person name="Jin S."/>
            <person name="Zhang X."/>
            <person name="Lucey K."/>
            <person name="Ballor N.R."/>
            <person name="Ottesen E."/>
            <person name="Rosenthal R."/>
            <person name="Allen A."/>
            <person name="Leadbetter J.R."/>
            <person name="Paulsen I.T."/>
        </authorList>
    </citation>
    <scope>NUCLEOTIDE SEQUENCE [LARGE SCALE GENOMIC DNA]</scope>
    <source>
        <strain evidence="2">ATCC BAA-888 / DSM 13862 / ZAS-9</strain>
    </source>
</reference>
<name>F5Y8R6_LEAAZ</name>
<keyword evidence="2" id="KW-1185">Reference proteome</keyword>
<dbReference type="EMBL" id="CP001841">
    <property type="protein sequence ID" value="AEF81665.1"/>
    <property type="molecule type" value="Genomic_DNA"/>
</dbReference>
<proteinExistence type="predicted"/>
<protein>
    <submittedName>
        <fullName evidence="1">Uncharacterized protein</fullName>
    </submittedName>
</protein>
<reference evidence="1 2" key="2">
    <citation type="journal article" date="2011" name="ISME J.">
        <title>RNA-seq reveals cooperative metabolic interactions between two termite-gut spirochete species in co-culture.</title>
        <authorList>
            <person name="Rosenthal A.Z."/>
            <person name="Matson E.G."/>
            <person name="Eldar A."/>
            <person name="Leadbetter J.R."/>
        </authorList>
    </citation>
    <scope>NUCLEOTIDE SEQUENCE [LARGE SCALE GENOMIC DNA]</scope>
    <source>
        <strain evidence="2">ATCC BAA-888 / DSM 13862 / ZAS-9</strain>
    </source>
</reference>